<dbReference type="EMBL" id="AJWJ01000323">
    <property type="protein sequence ID" value="KAF2071957.1"/>
    <property type="molecule type" value="Genomic_DNA"/>
</dbReference>
<dbReference type="PROSITE" id="PS51269">
    <property type="entry name" value="COMM"/>
    <property type="match status" value="1"/>
</dbReference>
<organism evidence="6 7">
    <name type="scientific">Polysphondylium violaceum</name>
    <dbReference type="NCBI Taxonomy" id="133409"/>
    <lineage>
        <taxon>Eukaryota</taxon>
        <taxon>Amoebozoa</taxon>
        <taxon>Evosea</taxon>
        <taxon>Eumycetozoa</taxon>
        <taxon>Dictyostelia</taxon>
        <taxon>Dictyosteliales</taxon>
        <taxon>Dictyosteliaceae</taxon>
        <taxon>Polysphondylium</taxon>
    </lineage>
</organism>
<dbReference type="GO" id="GO:0055070">
    <property type="term" value="P:copper ion homeostasis"/>
    <property type="evidence" value="ECO:0007669"/>
    <property type="project" value="InterPro"/>
</dbReference>
<dbReference type="GO" id="GO:2000009">
    <property type="term" value="P:negative regulation of protein localization to cell surface"/>
    <property type="evidence" value="ECO:0007669"/>
    <property type="project" value="TreeGrafter"/>
</dbReference>
<feature type="domain" description="COMM" evidence="5">
    <location>
        <begin position="108"/>
        <end position="179"/>
    </location>
</feature>
<dbReference type="AlphaFoldDB" id="A0A8J4V2V2"/>
<keyword evidence="7" id="KW-1185">Reference proteome</keyword>
<evidence type="ECO:0000256" key="2">
    <source>
        <dbReference type="ARBA" id="ARBA00093300"/>
    </source>
</evidence>
<name>A0A8J4V2V2_9MYCE</name>
<dbReference type="PANTHER" id="PTHR21199">
    <property type="entry name" value="COMM DOMAIN-CONTAINING PROTEIN 1"/>
    <property type="match status" value="1"/>
</dbReference>
<comment type="function">
    <text evidence="2">Scaffold protein in the commander complex that is essential for endosomal recycling of transmembrane cargos; the commander complex is composed of the CCC subcomplex and the retriever subcomplex.</text>
</comment>
<dbReference type="Pfam" id="PF07258">
    <property type="entry name" value="COMM_domain"/>
    <property type="match status" value="1"/>
</dbReference>
<dbReference type="OrthoDB" id="10251426at2759"/>
<dbReference type="Proteomes" id="UP000695562">
    <property type="component" value="Unassembled WGS sequence"/>
</dbReference>
<accession>A0A8J4V2V2</accession>
<dbReference type="Pfam" id="PF17221">
    <property type="entry name" value="COMMD1_N"/>
    <property type="match status" value="1"/>
</dbReference>
<comment type="similarity">
    <text evidence="3">Belongs to the COMM domain-containing protein 1 family.</text>
</comment>
<feature type="coiled-coil region" evidence="4">
    <location>
        <begin position="151"/>
        <end position="178"/>
    </location>
</feature>
<dbReference type="GO" id="GO:0032434">
    <property type="term" value="P:regulation of proteasomal ubiquitin-dependent protein catabolic process"/>
    <property type="evidence" value="ECO:0007669"/>
    <property type="project" value="TreeGrafter"/>
</dbReference>
<dbReference type="GO" id="GO:0031398">
    <property type="term" value="P:positive regulation of protein ubiquitination"/>
    <property type="evidence" value="ECO:0007669"/>
    <property type="project" value="TreeGrafter"/>
</dbReference>
<dbReference type="InterPro" id="IPR037351">
    <property type="entry name" value="Murr1"/>
</dbReference>
<evidence type="ECO:0000313" key="7">
    <source>
        <dbReference type="Proteomes" id="UP000695562"/>
    </source>
</evidence>
<reference evidence="6" key="1">
    <citation type="submission" date="2020-01" db="EMBL/GenBank/DDBJ databases">
        <title>Development of genomics and gene disruption for Polysphondylium violaceum indicates a role for the polyketide synthase stlB in stalk morphogenesis.</title>
        <authorList>
            <person name="Narita B."/>
            <person name="Kawabe Y."/>
            <person name="Kin K."/>
            <person name="Saito T."/>
            <person name="Gibbs R."/>
            <person name="Kuspa A."/>
            <person name="Muzny D."/>
            <person name="Queller D."/>
            <person name="Richards S."/>
            <person name="Strassman J."/>
            <person name="Sucgang R."/>
            <person name="Worley K."/>
            <person name="Schaap P."/>
        </authorList>
    </citation>
    <scope>NUCLEOTIDE SEQUENCE</scope>
    <source>
        <strain evidence="6">QSvi11</strain>
    </source>
</reference>
<evidence type="ECO:0000256" key="3">
    <source>
        <dbReference type="ARBA" id="ARBA00093455"/>
    </source>
</evidence>
<protein>
    <recommendedName>
        <fullName evidence="1">COMM domain-containing protein 1</fullName>
    </recommendedName>
</protein>
<dbReference type="InterPro" id="IPR017920">
    <property type="entry name" value="COMM"/>
</dbReference>
<evidence type="ECO:0000256" key="1">
    <source>
        <dbReference type="ARBA" id="ARBA00016551"/>
    </source>
</evidence>
<evidence type="ECO:0000259" key="5">
    <source>
        <dbReference type="PROSITE" id="PS51269"/>
    </source>
</evidence>
<evidence type="ECO:0000256" key="4">
    <source>
        <dbReference type="SAM" id="Coils"/>
    </source>
</evidence>
<dbReference type="PANTHER" id="PTHR21199:SF1">
    <property type="entry name" value="COMM DOMAIN-CONTAINING PROTEIN 1"/>
    <property type="match status" value="1"/>
</dbReference>
<dbReference type="GO" id="GO:1902306">
    <property type="term" value="P:negative regulation of sodium ion transmembrane transport"/>
    <property type="evidence" value="ECO:0007669"/>
    <property type="project" value="TreeGrafter"/>
</dbReference>
<gene>
    <name evidence="6" type="ORF">CYY_006732</name>
</gene>
<proteinExistence type="inferred from homology"/>
<dbReference type="GO" id="GO:0005768">
    <property type="term" value="C:endosome"/>
    <property type="evidence" value="ECO:0007669"/>
    <property type="project" value="TreeGrafter"/>
</dbReference>
<dbReference type="InterPro" id="IPR033776">
    <property type="entry name" value="COMMD1_N"/>
</dbReference>
<keyword evidence="4" id="KW-0175">Coiled coil</keyword>
<comment type="caution">
    <text evidence="6">The sequence shown here is derived from an EMBL/GenBank/DDBJ whole genome shotgun (WGS) entry which is preliminary data.</text>
</comment>
<sequence length="182" mass="21568">MNNPKLFSNILGFLLNKEYEDDTLTIETLHEMVFSETDVSLENVEAMYDKCKQVLKKAIYLDHNITSFETLVKEDFTDVQQECFIKFWKINKKKIHEIIYKKTRFNNSLDKINWRIDLKTKSKNVNEMNEPVSIVELKLKNNNNKLNSNNIIKFEMDKSQLEETLQQINNIQKHLQSKSMAS</sequence>
<evidence type="ECO:0000313" key="6">
    <source>
        <dbReference type="EMBL" id="KAF2071957.1"/>
    </source>
</evidence>